<dbReference type="EMBL" id="JAKGTI010000001">
    <property type="protein sequence ID" value="MCF4097849.1"/>
    <property type="molecule type" value="Genomic_DNA"/>
</dbReference>
<sequence>MFLRIAVFVLLVVLVYYGIKSIRENFKQHFKNLDEQKKARDQSDRARGNIVDLEKDKKTGVYKPKDKKD</sequence>
<protein>
    <recommendedName>
        <fullName evidence="4">DUF4834 family protein</fullName>
    </recommendedName>
</protein>
<dbReference type="RefSeq" id="WP_236113394.1">
    <property type="nucleotide sequence ID" value="NZ_JAKGTI010000001.1"/>
</dbReference>
<organism evidence="2 3">
    <name type="scientific">Maritalea mediterranea</name>
    <dbReference type="NCBI Taxonomy" id="2909667"/>
    <lineage>
        <taxon>Bacteria</taxon>
        <taxon>Pseudomonadati</taxon>
        <taxon>Pseudomonadota</taxon>
        <taxon>Alphaproteobacteria</taxon>
        <taxon>Hyphomicrobiales</taxon>
        <taxon>Devosiaceae</taxon>
        <taxon>Maritalea</taxon>
    </lineage>
</organism>
<name>A0ABS9E4R0_9HYPH</name>
<evidence type="ECO:0000256" key="1">
    <source>
        <dbReference type="SAM" id="MobiDB-lite"/>
    </source>
</evidence>
<comment type="caution">
    <text evidence="2">The sequence shown here is derived from an EMBL/GenBank/DDBJ whole genome shotgun (WGS) entry which is preliminary data.</text>
</comment>
<keyword evidence="3" id="KW-1185">Reference proteome</keyword>
<dbReference type="Proteomes" id="UP001201217">
    <property type="component" value="Unassembled WGS sequence"/>
</dbReference>
<gene>
    <name evidence="2" type="ORF">L1I42_05035</name>
</gene>
<accession>A0ABS9E4R0</accession>
<feature type="region of interest" description="Disordered" evidence="1">
    <location>
        <begin position="34"/>
        <end position="69"/>
    </location>
</feature>
<evidence type="ECO:0000313" key="2">
    <source>
        <dbReference type="EMBL" id="MCF4097849.1"/>
    </source>
</evidence>
<reference evidence="2 3" key="1">
    <citation type="submission" date="2022-01" db="EMBL/GenBank/DDBJ databases">
        <title>Maritalea mediterranea sp. nov., isolated from marine plastic residues from the Malva-rosa beach (Valencia, Spain).</title>
        <authorList>
            <person name="Vidal-Verdu A."/>
            <person name="Molina-Menor E."/>
            <person name="Pascual J."/>
            <person name="Pereto J."/>
            <person name="Porcar M."/>
        </authorList>
    </citation>
    <scope>NUCLEOTIDE SEQUENCE [LARGE SCALE GENOMIC DNA]</scope>
    <source>
        <strain evidence="2 3">P4.10X</strain>
    </source>
</reference>
<proteinExistence type="predicted"/>
<evidence type="ECO:0000313" key="3">
    <source>
        <dbReference type="Proteomes" id="UP001201217"/>
    </source>
</evidence>
<evidence type="ECO:0008006" key="4">
    <source>
        <dbReference type="Google" id="ProtNLM"/>
    </source>
</evidence>